<dbReference type="InterPro" id="IPR049940">
    <property type="entry name" value="GluQ/Sye"/>
</dbReference>
<keyword evidence="6 11" id="KW-0067">ATP-binding</keyword>
<evidence type="ECO:0000256" key="6">
    <source>
        <dbReference type="ARBA" id="ARBA00022840"/>
    </source>
</evidence>
<dbReference type="AlphaFoldDB" id="A0A8H7ILV0"/>
<evidence type="ECO:0000256" key="2">
    <source>
        <dbReference type="ARBA" id="ARBA00007894"/>
    </source>
</evidence>
<dbReference type="PANTHER" id="PTHR43311:SF2">
    <property type="entry name" value="GLUTAMATE--TRNA LIGASE, MITOCHONDRIAL-RELATED"/>
    <property type="match status" value="1"/>
</dbReference>
<dbReference type="FunFam" id="3.40.50.620:FF:000045">
    <property type="entry name" value="Glutamate--tRNA ligase, mitochondrial"/>
    <property type="match status" value="1"/>
</dbReference>
<dbReference type="InterPro" id="IPR033910">
    <property type="entry name" value="GluRS_core"/>
</dbReference>
<dbReference type="PROSITE" id="PS00178">
    <property type="entry name" value="AA_TRNA_LIGASE_I"/>
    <property type="match status" value="1"/>
</dbReference>
<dbReference type="InterPro" id="IPR008925">
    <property type="entry name" value="aa_tRNA-synth_I_cd-bd_sf"/>
</dbReference>
<evidence type="ECO:0000313" key="14">
    <source>
        <dbReference type="EMBL" id="KAF8761261.1"/>
    </source>
</evidence>
<evidence type="ECO:0000256" key="11">
    <source>
        <dbReference type="RuleBase" id="RU363037"/>
    </source>
</evidence>
<dbReference type="CDD" id="cd00808">
    <property type="entry name" value="GluRS_core"/>
    <property type="match status" value="1"/>
</dbReference>
<dbReference type="InterPro" id="IPR045462">
    <property type="entry name" value="aa-tRNA-synth_I_cd-bd"/>
</dbReference>
<dbReference type="PANTHER" id="PTHR43311">
    <property type="entry name" value="GLUTAMATE--TRNA LIGASE"/>
    <property type="match status" value="1"/>
</dbReference>
<organism evidence="14 15">
    <name type="scientific">Rhizoctonia solani</name>
    <dbReference type="NCBI Taxonomy" id="456999"/>
    <lineage>
        <taxon>Eukaryota</taxon>
        <taxon>Fungi</taxon>
        <taxon>Dikarya</taxon>
        <taxon>Basidiomycota</taxon>
        <taxon>Agaricomycotina</taxon>
        <taxon>Agaricomycetes</taxon>
        <taxon>Cantharellales</taxon>
        <taxon>Ceratobasidiaceae</taxon>
        <taxon>Rhizoctonia</taxon>
    </lineage>
</organism>
<dbReference type="Pfam" id="PF19269">
    <property type="entry name" value="Anticodon_2"/>
    <property type="match status" value="1"/>
</dbReference>
<dbReference type="EC" id="6.1.1.17" evidence="3"/>
<feature type="domain" description="Aminoacyl-tRNA synthetase class I anticodon-binding" evidence="13">
    <location>
        <begin position="402"/>
        <end position="519"/>
    </location>
</feature>
<evidence type="ECO:0000256" key="5">
    <source>
        <dbReference type="ARBA" id="ARBA00022741"/>
    </source>
</evidence>
<dbReference type="SUPFAM" id="SSF52374">
    <property type="entry name" value="Nucleotidylyl transferase"/>
    <property type="match status" value="1"/>
</dbReference>
<keyword evidence="7 11" id="KW-0648">Protein biosynthesis</keyword>
<dbReference type="Gene3D" id="3.40.50.620">
    <property type="entry name" value="HUPs"/>
    <property type="match status" value="1"/>
</dbReference>
<comment type="caution">
    <text evidence="14">The sequence shown here is derived from an EMBL/GenBank/DDBJ whole genome shotgun (WGS) entry which is preliminary data.</text>
</comment>
<keyword evidence="8 11" id="KW-0030">Aminoacyl-tRNA synthetase</keyword>
<name>A0A8H7ILV0_9AGAM</name>
<dbReference type="InterPro" id="IPR020751">
    <property type="entry name" value="aa-tRNA-synth_I_codon-bd_sub2"/>
</dbReference>
<dbReference type="InterPro" id="IPR014729">
    <property type="entry name" value="Rossmann-like_a/b/a_fold"/>
</dbReference>
<dbReference type="Gene3D" id="1.10.10.350">
    <property type="match status" value="1"/>
</dbReference>
<dbReference type="GO" id="GO:0005739">
    <property type="term" value="C:mitochondrion"/>
    <property type="evidence" value="ECO:0007669"/>
    <property type="project" value="UniProtKB-SubCell"/>
</dbReference>
<protein>
    <recommendedName>
        <fullName evidence="10">Glutamate--tRNA ligase, mitochondrial</fullName>
        <ecNumber evidence="3">6.1.1.17</ecNumber>
    </recommendedName>
    <alternativeName>
        <fullName evidence="9">Glutamyl-tRNA synthetase</fullName>
    </alternativeName>
</protein>
<evidence type="ECO:0000256" key="1">
    <source>
        <dbReference type="ARBA" id="ARBA00004173"/>
    </source>
</evidence>
<gene>
    <name evidence="14" type="ORF">RHS01_00236</name>
</gene>
<dbReference type="PRINTS" id="PR00987">
    <property type="entry name" value="TRNASYNTHGLU"/>
</dbReference>
<keyword evidence="4 11" id="KW-0436">Ligase</keyword>
<dbReference type="HAMAP" id="MF_00022">
    <property type="entry name" value="Glu_tRNA_synth_type1"/>
    <property type="match status" value="1"/>
</dbReference>
<evidence type="ECO:0000259" key="13">
    <source>
        <dbReference type="Pfam" id="PF19269"/>
    </source>
</evidence>
<accession>A0A8H7ILV0</accession>
<comment type="similarity">
    <text evidence="2">Belongs to the class-I aminoacyl-tRNA synthetase family. Glutamate--tRNA ligase type 1 subfamily.</text>
</comment>
<evidence type="ECO:0000313" key="15">
    <source>
        <dbReference type="Proteomes" id="UP000614334"/>
    </source>
</evidence>
<dbReference type="InterPro" id="IPR001412">
    <property type="entry name" value="aa-tRNA-synth_I_CS"/>
</dbReference>
<evidence type="ECO:0000259" key="12">
    <source>
        <dbReference type="Pfam" id="PF00749"/>
    </source>
</evidence>
<evidence type="ECO:0000256" key="7">
    <source>
        <dbReference type="ARBA" id="ARBA00022917"/>
    </source>
</evidence>
<dbReference type="GO" id="GO:0000049">
    <property type="term" value="F:tRNA binding"/>
    <property type="evidence" value="ECO:0007669"/>
    <property type="project" value="InterPro"/>
</dbReference>
<comment type="subcellular location">
    <subcellularLocation>
        <location evidence="1">Mitochondrion</location>
    </subcellularLocation>
</comment>
<evidence type="ECO:0000256" key="10">
    <source>
        <dbReference type="ARBA" id="ARBA00072917"/>
    </source>
</evidence>
<dbReference type="EMBL" id="JACYCF010000001">
    <property type="protein sequence ID" value="KAF8761261.1"/>
    <property type="molecule type" value="Genomic_DNA"/>
</dbReference>
<dbReference type="Proteomes" id="UP000614334">
    <property type="component" value="Unassembled WGS sequence"/>
</dbReference>
<evidence type="ECO:0000256" key="4">
    <source>
        <dbReference type="ARBA" id="ARBA00022598"/>
    </source>
</evidence>
<dbReference type="GO" id="GO:0005524">
    <property type="term" value="F:ATP binding"/>
    <property type="evidence" value="ECO:0007669"/>
    <property type="project" value="UniProtKB-KW"/>
</dbReference>
<proteinExistence type="inferred from homology"/>
<reference evidence="14" key="1">
    <citation type="submission" date="2020-09" db="EMBL/GenBank/DDBJ databases">
        <title>Comparative genome analyses of four rice-infecting Rhizoctonia solani isolates reveal extensive enrichment of homogalacturonan modification genes.</title>
        <authorList>
            <person name="Lee D.-Y."/>
            <person name="Jeon J."/>
            <person name="Kim K.-T."/>
            <person name="Cheong K."/>
            <person name="Song H."/>
            <person name="Choi G."/>
            <person name="Ko J."/>
            <person name="Opiyo S.O."/>
            <person name="Zuo S."/>
            <person name="Madhav S."/>
            <person name="Lee Y.-H."/>
            <person name="Wang G.-L."/>
        </authorList>
    </citation>
    <scope>NUCLEOTIDE SEQUENCE</scope>
    <source>
        <strain evidence="14">AG1-IA B2</strain>
    </source>
</reference>
<evidence type="ECO:0000256" key="9">
    <source>
        <dbReference type="ARBA" id="ARBA00030865"/>
    </source>
</evidence>
<evidence type="ECO:0000256" key="8">
    <source>
        <dbReference type="ARBA" id="ARBA00023146"/>
    </source>
</evidence>
<feature type="domain" description="Glutamyl/glutaminyl-tRNA synthetase class Ib catalytic" evidence="12">
    <location>
        <begin position="6"/>
        <end position="330"/>
    </location>
</feature>
<dbReference type="NCBIfam" id="TIGR00464">
    <property type="entry name" value="gltX_bact"/>
    <property type="match status" value="1"/>
</dbReference>
<dbReference type="GO" id="GO:0008270">
    <property type="term" value="F:zinc ion binding"/>
    <property type="evidence" value="ECO:0007669"/>
    <property type="project" value="InterPro"/>
</dbReference>
<dbReference type="SUPFAM" id="SSF48163">
    <property type="entry name" value="An anticodon-binding domain of class I aminoacyl-tRNA synthetases"/>
    <property type="match status" value="1"/>
</dbReference>
<keyword evidence="5 11" id="KW-0547">Nucleotide-binding</keyword>
<sequence length="523" mass="58459">MNRVPRLRFAPSPTGSLHLGGLRTALFNHVMAKKLGGEWALRIEDTDRSRLVPGSVDEIRKGLEWAGIMYNHGPGLGGPHAPYTQSERLDLYHQYTKRLLDSGHAYRCFCGPNRLSEIKEKLQKLGSNSTYDRTCLNLSEEETARRVRTGEKHVVRLNDTSIQDVKPAPDLVFGTSVQHTHAGLPTDPILLKSDLFPTYHLASVVDDHEMEITHVLRGEEWLPSLPLHLDLYSALGLEPPKFGHLPLLLNPDGTKMSKRKGDVRVLDYMEKGWEPEAVVNWLALTGWNIHRAASEHESGTPGDVMTLEQIIHAFDITHLTHRRTILDPGKLAFLNRHHLHKKVEGTTDQLIAERAAGIIRATYPDVDPQWCTRDYISRVLRVLSASWFQTNGFNGLQLEFAFQDRVIILQDVATAAPYFFRPPDYTSGAAMSLRKTVKGDVYSQVLKQALKALNSVSYEDATRLHDALGSLKADLGVGTRDVMNTMRHALTGSKIGPSVVEVLGLLGPERTNKRLKGALTEEL</sequence>
<dbReference type="InterPro" id="IPR000924">
    <property type="entry name" value="Glu/Gln-tRNA-synth"/>
</dbReference>
<dbReference type="InterPro" id="IPR020058">
    <property type="entry name" value="Glu/Gln-tRNA-synth_Ib_cat-dom"/>
</dbReference>
<evidence type="ECO:0000256" key="3">
    <source>
        <dbReference type="ARBA" id="ARBA00012835"/>
    </source>
</evidence>
<dbReference type="InterPro" id="IPR004527">
    <property type="entry name" value="Glu-tRNA-ligase_bac/mito"/>
</dbReference>
<dbReference type="GO" id="GO:0004818">
    <property type="term" value="F:glutamate-tRNA ligase activity"/>
    <property type="evidence" value="ECO:0007669"/>
    <property type="project" value="UniProtKB-EC"/>
</dbReference>
<dbReference type="Pfam" id="PF00749">
    <property type="entry name" value="tRNA-synt_1c"/>
    <property type="match status" value="1"/>
</dbReference>
<dbReference type="GO" id="GO:0006424">
    <property type="term" value="P:glutamyl-tRNA aminoacylation"/>
    <property type="evidence" value="ECO:0007669"/>
    <property type="project" value="InterPro"/>
</dbReference>